<keyword evidence="2" id="KW-0472">Membrane</keyword>
<keyword evidence="4" id="KW-1185">Reference proteome</keyword>
<feature type="region of interest" description="Disordered" evidence="1">
    <location>
        <begin position="144"/>
        <end position="167"/>
    </location>
</feature>
<dbReference type="InterPro" id="IPR012677">
    <property type="entry name" value="Nucleotide-bd_a/b_plait_sf"/>
</dbReference>
<dbReference type="AlphaFoldDB" id="A0A5E4C732"/>
<keyword evidence="2" id="KW-0812">Transmembrane</keyword>
<dbReference type="EMBL" id="CABDUW010000987">
    <property type="protein sequence ID" value="VTJ77634.1"/>
    <property type="molecule type" value="Genomic_DNA"/>
</dbReference>
<proteinExistence type="predicted"/>
<dbReference type="GO" id="GO:0003676">
    <property type="term" value="F:nucleic acid binding"/>
    <property type="evidence" value="ECO:0007669"/>
    <property type="project" value="InterPro"/>
</dbReference>
<name>A0A5E4C732_MARMO</name>
<reference evidence="3" key="1">
    <citation type="submission" date="2019-04" db="EMBL/GenBank/DDBJ databases">
        <authorList>
            <person name="Alioto T."/>
            <person name="Alioto T."/>
        </authorList>
    </citation>
    <scope>NUCLEOTIDE SEQUENCE [LARGE SCALE GENOMIC DNA]</scope>
</reference>
<sequence length="167" mass="18564">MMGGGQRGDRERRASRARGDKGTHLRLVLNAPFSGRVPEWVGPEGCNLFIYHLPQEFGDAELMQMFLPFGNVISSKVFVDRATNQSVQLLLTCSFASPPGAPGSSLHLSALFCLPLFFLLLGFPTHLYLAPTSHIPAQEMDFLFQPKGPRPSPENRRGHFGKGWERQ</sequence>
<evidence type="ECO:0008006" key="5">
    <source>
        <dbReference type="Google" id="ProtNLM"/>
    </source>
</evidence>
<dbReference type="Gene3D" id="3.30.70.330">
    <property type="match status" value="1"/>
</dbReference>
<keyword evidence="2" id="KW-1133">Transmembrane helix</keyword>
<feature type="transmembrane region" description="Helical" evidence="2">
    <location>
        <begin position="108"/>
        <end position="130"/>
    </location>
</feature>
<organism evidence="3 4">
    <name type="scientific">Marmota monax</name>
    <name type="common">Woodchuck</name>
    <dbReference type="NCBI Taxonomy" id="9995"/>
    <lineage>
        <taxon>Eukaryota</taxon>
        <taxon>Metazoa</taxon>
        <taxon>Chordata</taxon>
        <taxon>Craniata</taxon>
        <taxon>Vertebrata</taxon>
        <taxon>Euteleostomi</taxon>
        <taxon>Mammalia</taxon>
        <taxon>Eutheria</taxon>
        <taxon>Euarchontoglires</taxon>
        <taxon>Glires</taxon>
        <taxon>Rodentia</taxon>
        <taxon>Sciuromorpha</taxon>
        <taxon>Sciuridae</taxon>
        <taxon>Xerinae</taxon>
        <taxon>Marmotini</taxon>
        <taxon>Marmota</taxon>
    </lineage>
</organism>
<dbReference type="SUPFAM" id="SSF54928">
    <property type="entry name" value="RNA-binding domain, RBD"/>
    <property type="match status" value="1"/>
</dbReference>
<dbReference type="InterPro" id="IPR035979">
    <property type="entry name" value="RBD_domain_sf"/>
</dbReference>
<evidence type="ECO:0000313" key="3">
    <source>
        <dbReference type="EMBL" id="VTJ77634.1"/>
    </source>
</evidence>
<protein>
    <recommendedName>
        <fullName evidence="5">RRM domain-containing protein</fullName>
    </recommendedName>
</protein>
<feature type="compositionally biased region" description="Basic and acidic residues" evidence="1">
    <location>
        <begin position="153"/>
        <end position="167"/>
    </location>
</feature>
<evidence type="ECO:0000256" key="1">
    <source>
        <dbReference type="SAM" id="MobiDB-lite"/>
    </source>
</evidence>
<gene>
    <name evidence="3" type="ORF">MONAX_5E029547</name>
</gene>
<comment type="caution">
    <text evidence="3">The sequence shown here is derived from an EMBL/GenBank/DDBJ whole genome shotgun (WGS) entry which is preliminary data.</text>
</comment>
<evidence type="ECO:0000256" key="2">
    <source>
        <dbReference type="SAM" id="Phobius"/>
    </source>
</evidence>
<evidence type="ECO:0000313" key="4">
    <source>
        <dbReference type="Proteomes" id="UP000335636"/>
    </source>
</evidence>
<accession>A0A5E4C732</accession>
<dbReference type="Proteomes" id="UP000335636">
    <property type="component" value="Unassembled WGS sequence"/>
</dbReference>